<reference evidence="1 2" key="1">
    <citation type="submission" date="2018-05" db="EMBL/GenBank/DDBJ databases">
        <title>Rhodobacteraceae gen. nov., sp. nov. isolated from sea water.</title>
        <authorList>
            <person name="Ren Y."/>
        </authorList>
    </citation>
    <scope>NUCLEOTIDE SEQUENCE [LARGE SCALE GENOMIC DNA]</scope>
    <source>
        <strain evidence="1 2">TG-679</strain>
    </source>
</reference>
<comment type="caution">
    <text evidence="1">The sequence shown here is derived from an EMBL/GenBank/DDBJ whole genome shotgun (WGS) entry which is preliminary data.</text>
</comment>
<dbReference type="EMBL" id="QGKU01000031">
    <property type="protein sequence ID" value="PWR03002.1"/>
    <property type="molecule type" value="Genomic_DNA"/>
</dbReference>
<keyword evidence="2" id="KW-1185">Reference proteome</keyword>
<evidence type="ECO:0000313" key="1">
    <source>
        <dbReference type="EMBL" id="PWR03002.1"/>
    </source>
</evidence>
<accession>A0A2V2LD58</accession>
<protein>
    <submittedName>
        <fullName evidence="1">Uncharacterized protein</fullName>
    </submittedName>
</protein>
<gene>
    <name evidence="1" type="ORF">DKT77_08655</name>
</gene>
<dbReference type="Proteomes" id="UP000245680">
    <property type="component" value="Unassembled WGS sequence"/>
</dbReference>
<proteinExistence type="predicted"/>
<evidence type="ECO:0000313" key="2">
    <source>
        <dbReference type="Proteomes" id="UP000245680"/>
    </source>
</evidence>
<sequence length="161" mass="15713">MSGARGHESGRLARAVGAALAVACGAPAAGGAAGPVDAAGLPDTGLACTFTKASIDGRAPFDSTLRARAVPVPGAAGLAVLEVAGDAARLAAVGREGVWLTLRTEPDRDHAGRVTVLDLAQGGPKAGLAVLVVSAPGEAAQIVTREGGCAPLPQPSPEARQ</sequence>
<dbReference type="AlphaFoldDB" id="A0A2V2LD58"/>
<name>A0A2V2LD58_9RHOB</name>
<organism evidence="1 2">
    <name type="scientific">Meridianimarinicoccus roseus</name>
    <dbReference type="NCBI Taxonomy" id="2072018"/>
    <lineage>
        <taxon>Bacteria</taxon>
        <taxon>Pseudomonadati</taxon>
        <taxon>Pseudomonadota</taxon>
        <taxon>Alphaproteobacteria</taxon>
        <taxon>Rhodobacterales</taxon>
        <taxon>Paracoccaceae</taxon>
        <taxon>Meridianimarinicoccus</taxon>
    </lineage>
</organism>